<dbReference type="EMBL" id="DTGR01000049">
    <property type="protein sequence ID" value="HHS28698.1"/>
    <property type="molecule type" value="Genomic_DNA"/>
</dbReference>
<dbReference type="Gene3D" id="3.90.1200.10">
    <property type="match status" value="1"/>
</dbReference>
<keyword evidence="2" id="KW-0808">Transferase</keyword>
<dbReference type="Pfam" id="PF01636">
    <property type="entry name" value="APH"/>
    <property type="match status" value="1"/>
</dbReference>
<proteinExistence type="predicted"/>
<dbReference type="InterPro" id="IPR002575">
    <property type="entry name" value="Aminoglycoside_PTrfase"/>
</dbReference>
<dbReference type="GO" id="GO:0016740">
    <property type="term" value="F:transferase activity"/>
    <property type="evidence" value="ECO:0007669"/>
    <property type="project" value="UniProtKB-KW"/>
</dbReference>
<name>A0A7V6A268_9BACT</name>
<dbReference type="Gene3D" id="3.30.200.20">
    <property type="entry name" value="Phosphorylase Kinase, domain 1"/>
    <property type="match status" value="1"/>
</dbReference>
<dbReference type="SUPFAM" id="SSF56112">
    <property type="entry name" value="Protein kinase-like (PK-like)"/>
    <property type="match status" value="1"/>
</dbReference>
<organism evidence="2">
    <name type="scientific">Desulfobacca acetoxidans</name>
    <dbReference type="NCBI Taxonomy" id="60893"/>
    <lineage>
        <taxon>Bacteria</taxon>
        <taxon>Pseudomonadati</taxon>
        <taxon>Thermodesulfobacteriota</taxon>
        <taxon>Desulfobaccia</taxon>
        <taxon>Desulfobaccales</taxon>
        <taxon>Desulfobaccaceae</taxon>
        <taxon>Desulfobacca</taxon>
    </lineage>
</organism>
<dbReference type="AlphaFoldDB" id="A0A7V6A268"/>
<gene>
    <name evidence="2" type="ORF">ENV52_03230</name>
</gene>
<evidence type="ECO:0000259" key="1">
    <source>
        <dbReference type="Pfam" id="PF01636"/>
    </source>
</evidence>
<reference evidence="2" key="1">
    <citation type="journal article" date="2020" name="mSystems">
        <title>Genome- and Community-Level Interaction Insights into Carbon Utilization and Element Cycling Functions of Hydrothermarchaeota in Hydrothermal Sediment.</title>
        <authorList>
            <person name="Zhou Z."/>
            <person name="Liu Y."/>
            <person name="Xu W."/>
            <person name="Pan J."/>
            <person name="Luo Z.H."/>
            <person name="Li M."/>
        </authorList>
    </citation>
    <scope>NUCLEOTIDE SEQUENCE [LARGE SCALE GENOMIC DNA]</scope>
    <source>
        <strain evidence="2">SpSt-767</strain>
    </source>
</reference>
<feature type="domain" description="Aminoglycoside phosphotransferase" evidence="1">
    <location>
        <begin position="25"/>
        <end position="256"/>
    </location>
</feature>
<comment type="caution">
    <text evidence="2">The sequence shown here is derived from an EMBL/GenBank/DDBJ whole genome shotgun (WGS) entry which is preliminary data.</text>
</comment>
<evidence type="ECO:0000313" key="2">
    <source>
        <dbReference type="EMBL" id="HHS28698.1"/>
    </source>
</evidence>
<protein>
    <submittedName>
        <fullName evidence="2">Aminoglycoside phosphotransferase</fullName>
    </submittedName>
</protein>
<dbReference type="InterPro" id="IPR011009">
    <property type="entry name" value="Kinase-like_dom_sf"/>
</dbReference>
<sequence length="335" mass="37516">MKSGIPRSARLEAETKARGVNLAEARPLAGDGSDRRFFRLPGEPALVLLYHPRPPGREVTENDSYFLIGRHLAARGVPVPEISVHCRQEGWMLLEDVGDLSLAEAVAGADSDAEILAWYRQALNILLTQQLKGEQGFNPDWCFDTPAVTGPFLLERECRYFVRAFLQGYLGLAVDETALLPEFERLLAGACPQDVPFFLHRDFQSRNLFVQGGNLRVLDFQGGRLGPLGYDLAALLIDPYVDLNPSMQEDLLSSYQDLLGERLLFDRQAFREQYDHLALCRNLQILGAFGFLTRVKGKPQFARYIPTAVTGLRRRLAARPGDFPRLAAIAEMIPF</sequence>
<accession>A0A7V6A268</accession>